<dbReference type="AlphaFoldDB" id="A0A1V4IFL5"/>
<evidence type="ECO:0000313" key="2">
    <source>
        <dbReference type="Proteomes" id="UP000190648"/>
    </source>
</evidence>
<organism evidence="1 2">
    <name type="scientific">Patagioenas fasciata monilis</name>
    <dbReference type="NCBI Taxonomy" id="372326"/>
    <lineage>
        <taxon>Eukaryota</taxon>
        <taxon>Metazoa</taxon>
        <taxon>Chordata</taxon>
        <taxon>Craniata</taxon>
        <taxon>Vertebrata</taxon>
        <taxon>Euteleostomi</taxon>
        <taxon>Archelosauria</taxon>
        <taxon>Archosauria</taxon>
        <taxon>Dinosauria</taxon>
        <taxon>Saurischia</taxon>
        <taxon>Theropoda</taxon>
        <taxon>Coelurosauria</taxon>
        <taxon>Aves</taxon>
        <taxon>Neognathae</taxon>
        <taxon>Neoaves</taxon>
        <taxon>Columbimorphae</taxon>
        <taxon>Columbiformes</taxon>
        <taxon>Columbidae</taxon>
        <taxon>Patagioenas</taxon>
    </lineage>
</organism>
<dbReference type="EMBL" id="LSYS01009753">
    <property type="protein sequence ID" value="OPJ58782.1"/>
    <property type="molecule type" value="Genomic_DNA"/>
</dbReference>
<sequence>MLGRALDQRAKREALLNLSPSPLRYQLWIQRRQLPKTSRFSEAFRGLPGEGMGVVIRCHPPVTREESLSQMKPCVLCLTGVQTFWASQQQQHSPIIFFLGMV</sequence>
<proteinExistence type="predicted"/>
<protein>
    <submittedName>
        <fullName evidence="1">Uncharacterized protein</fullName>
    </submittedName>
</protein>
<name>A0A1V4IFL5_PATFA</name>
<accession>A0A1V4IFL5</accession>
<keyword evidence="2" id="KW-1185">Reference proteome</keyword>
<evidence type="ECO:0000313" key="1">
    <source>
        <dbReference type="EMBL" id="OPJ58782.1"/>
    </source>
</evidence>
<gene>
    <name evidence="1" type="ORF">AV530_000536</name>
</gene>
<comment type="caution">
    <text evidence="1">The sequence shown here is derived from an EMBL/GenBank/DDBJ whole genome shotgun (WGS) entry which is preliminary data.</text>
</comment>
<reference evidence="1 2" key="1">
    <citation type="submission" date="2016-02" db="EMBL/GenBank/DDBJ databases">
        <title>Band-tailed pigeon sequencing and assembly.</title>
        <authorList>
            <person name="Soares A.E."/>
            <person name="Novak B.J."/>
            <person name="Rice E.S."/>
            <person name="O'Connell B."/>
            <person name="Chang D."/>
            <person name="Weber S."/>
            <person name="Shapiro B."/>
        </authorList>
    </citation>
    <scope>NUCLEOTIDE SEQUENCE [LARGE SCALE GENOMIC DNA]</scope>
    <source>
        <strain evidence="1">BTP2013</strain>
        <tissue evidence="1">Blood</tissue>
    </source>
</reference>
<dbReference type="Proteomes" id="UP000190648">
    <property type="component" value="Unassembled WGS sequence"/>
</dbReference>